<evidence type="ECO:0000313" key="2">
    <source>
        <dbReference type="EMBL" id="KAG0722836.1"/>
    </source>
</evidence>
<feature type="compositionally biased region" description="Basic and acidic residues" evidence="1">
    <location>
        <begin position="291"/>
        <end position="300"/>
    </location>
</feature>
<feature type="compositionally biased region" description="Basic and acidic residues" evidence="1">
    <location>
        <begin position="953"/>
        <end position="969"/>
    </location>
</feature>
<feature type="region of interest" description="Disordered" evidence="1">
    <location>
        <begin position="882"/>
        <end position="1180"/>
    </location>
</feature>
<sequence>MFVFFLGIVPAVIMLLGLTYYARGNLQLWWKTRRPATSKLSHVDPSKSSTPTASTAPSAPPMEVVVVGWPVDLTSPRPMASPHTPTPPSSHGSKSNSPLLNGHAVALTNKLLVEKTAKTHQPNSPPGSFSGRFSISPRIENTSAGSGPPVPAIPPPPQGSVVLPPAGPTSAPAHAPPPHTANGQVIGWRVKQGPGIKMSISGPSLKASTNPAIAGHFPARIAPPPPPTLQQTNSFAGSSSVSHVPLPPVAVVTPSRRPPQLAVRPLSVPDAASLIAQAAKQTQANQSEGSGEVKRLEGDRPSAVARIASFLTKKDKPGSEASEADLEAGNCNTLPRKAAKIKRESLVQLEISAPMELQATELPANLVPVRSAPYPPAANNMKPGQDKVSPEENIKPSKVSWAPSVPQDKVLGPGDSRSKMKVSLPTPVQSKAELQRMASVREPPVTIRPTIPKFGSMRAPRPKSLPPTRPSEPPPRPPLPMIPGTPESESYYDDCLNVQEGVAPLVSADEDGPPTENIYATIDDQTPDDSDSPLQEVTYAAPEETRKEKKSIFSFLYSKPKKKLGKDKGSSEDDVSSEPVYTNLVELPPETRAKLEEGETSSASSASASASVSPPNGLGGHRTSTGSSEDGGLLSEIVTELSCRDADFVSTLAKKRKKCGIRSASEEAKGSSPSRTKPTLPSITSEGNLAAVKTHVGVGSGNMSKSTSEPWAAGVAAKAAKGPTVKTSPTGPSSPAVPNTSEKKSTSNPEPRGVLKYVNAAKFKRSNTTSTSPDSGSTGKSAKSSQKLKENKISSTTAPTTTTIPVVTTTTTTAQSPVPVTTTTTSAPMTLAASLAAVRAAGAAAGEAAAAAKLAGNKNESHTVAPKSSFLQGRLTAQPAVSVSCPSSTTNTATSSIPSPPSSSPATTTPTSAASVQTIPSSSTTPALRPSRPVFPPDKVMFPPNKVASQTHQTDKKTPADKAASKGQRDTAGGKGTITPPTGTSGSSTSRGRGISPPSKVTSPLSKPGSASVAARGPALARATTSAKTNAAGGSGMVERSRSATPLGGGRRQTPPAGSKGDAKPATKSSDKAANKAAEKAPAKAGAKTADKSSEKPAIKRLGGKSAPAGTRPGTVSEQGSGSSSNGRPVRLSNSNVASLQQRFEKKESEAQETRPPGKGVTASARRSVEVKPTLAPKPK</sequence>
<feature type="compositionally biased region" description="Low complexity" evidence="1">
    <location>
        <begin position="159"/>
        <end position="173"/>
    </location>
</feature>
<protein>
    <submittedName>
        <fullName evidence="2">Uncharacterized protein</fullName>
    </submittedName>
</protein>
<feature type="region of interest" description="Disordered" evidence="1">
    <location>
        <begin position="277"/>
        <end position="300"/>
    </location>
</feature>
<feature type="compositionally biased region" description="Pro residues" evidence="1">
    <location>
        <begin position="463"/>
        <end position="483"/>
    </location>
</feature>
<feature type="compositionally biased region" description="Basic and acidic residues" evidence="1">
    <location>
        <begin position="1089"/>
        <end position="1098"/>
    </location>
</feature>
<feature type="compositionally biased region" description="Polar residues" evidence="1">
    <location>
        <begin position="725"/>
        <end position="740"/>
    </location>
</feature>
<dbReference type="EMBL" id="JACEEZ010009020">
    <property type="protein sequence ID" value="KAG0722836.1"/>
    <property type="molecule type" value="Genomic_DNA"/>
</dbReference>
<feature type="compositionally biased region" description="Basic and acidic residues" evidence="1">
    <location>
        <begin position="384"/>
        <end position="395"/>
    </location>
</feature>
<comment type="caution">
    <text evidence="2">The sequence shown here is derived from an EMBL/GenBank/DDBJ whole genome shotgun (WGS) entry which is preliminary data.</text>
</comment>
<organism evidence="2 3">
    <name type="scientific">Chionoecetes opilio</name>
    <name type="common">Atlantic snow crab</name>
    <name type="synonym">Cancer opilio</name>
    <dbReference type="NCBI Taxonomy" id="41210"/>
    <lineage>
        <taxon>Eukaryota</taxon>
        <taxon>Metazoa</taxon>
        <taxon>Ecdysozoa</taxon>
        <taxon>Arthropoda</taxon>
        <taxon>Crustacea</taxon>
        <taxon>Multicrustacea</taxon>
        <taxon>Malacostraca</taxon>
        <taxon>Eumalacostraca</taxon>
        <taxon>Eucarida</taxon>
        <taxon>Decapoda</taxon>
        <taxon>Pleocyemata</taxon>
        <taxon>Brachyura</taxon>
        <taxon>Eubrachyura</taxon>
        <taxon>Majoidea</taxon>
        <taxon>Majidae</taxon>
        <taxon>Chionoecetes</taxon>
    </lineage>
</organism>
<feature type="compositionally biased region" description="Low complexity" evidence="1">
    <location>
        <begin position="794"/>
        <end position="824"/>
    </location>
</feature>
<feature type="compositionally biased region" description="Low complexity" evidence="1">
    <location>
        <begin position="904"/>
        <end position="915"/>
    </location>
</feature>
<feature type="region of interest" description="Disordered" evidence="1">
    <location>
        <begin position="39"/>
        <end position="61"/>
    </location>
</feature>
<feature type="compositionally biased region" description="Polar residues" evidence="1">
    <location>
        <begin position="1114"/>
        <end position="1142"/>
    </location>
</feature>
<feature type="region of interest" description="Disordered" evidence="1">
    <location>
        <begin position="375"/>
        <end position="631"/>
    </location>
</feature>
<accession>A0A8J5CW06</accession>
<feature type="compositionally biased region" description="Low complexity" evidence="1">
    <location>
        <begin position="886"/>
        <end position="897"/>
    </location>
</feature>
<feature type="region of interest" description="Disordered" evidence="1">
    <location>
        <begin position="73"/>
        <end position="100"/>
    </location>
</feature>
<dbReference type="AlphaFoldDB" id="A0A8J5CW06"/>
<feature type="compositionally biased region" description="Low complexity" evidence="1">
    <location>
        <begin position="766"/>
        <end position="781"/>
    </location>
</feature>
<feature type="region of interest" description="Disordered" evidence="1">
    <location>
        <begin position="653"/>
        <end position="824"/>
    </location>
</feature>
<feature type="compositionally biased region" description="Polar residues" evidence="1">
    <location>
        <begin position="671"/>
        <end position="687"/>
    </location>
</feature>
<feature type="compositionally biased region" description="Polar residues" evidence="1">
    <location>
        <begin position="279"/>
        <end position="289"/>
    </location>
</feature>
<feature type="compositionally biased region" description="Low complexity" evidence="1">
    <location>
        <begin position="712"/>
        <end position="722"/>
    </location>
</feature>
<evidence type="ECO:0000313" key="3">
    <source>
        <dbReference type="Proteomes" id="UP000770661"/>
    </source>
</evidence>
<proteinExistence type="predicted"/>
<evidence type="ECO:0000256" key="1">
    <source>
        <dbReference type="SAM" id="MobiDB-lite"/>
    </source>
</evidence>
<feature type="region of interest" description="Disordered" evidence="1">
    <location>
        <begin position="219"/>
        <end position="242"/>
    </location>
</feature>
<dbReference type="Proteomes" id="UP000770661">
    <property type="component" value="Unassembled WGS sequence"/>
</dbReference>
<feature type="compositionally biased region" description="Basic and acidic residues" evidence="1">
    <location>
        <begin position="1061"/>
        <end position="1082"/>
    </location>
</feature>
<feature type="compositionally biased region" description="Pro residues" evidence="1">
    <location>
        <begin position="148"/>
        <end position="158"/>
    </location>
</feature>
<gene>
    <name evidence="2" type="ORF">GWK47_043792</name>
</gene>
<name>A0A8J5CW06_CHIOP</name>
<feature type="compositionally biased region" description="Low complexity" evidence="1">
    <location>
        <begin position="601"/>
        <end position="613"/>
    </location>
</feature>
<reference evidence="2" key="1">
    <citation type="submission" date="2020-07" db="EMBL/GenBank/DDBJ databases">
        <title>The High-quality genome of the commercially important snow crab, Chionoecetes opilio.</title>
        <authorList>
            <person name="Jeong J.-H."/>
            <person name="Ryu S."/>
        </authorList>
    </citation>
    <scope>NUCLEOTIDE SEQUENCE</scope>
    <source>
        <strain evidence="2">MADBK_172401_WGS</strain>
        <tissue evidence="2">Digestive gland</tissue>
    </source>
</reference>
<dbReference type="OrthoDB" id="10613668at2759"/>
<feature type="region of interest" description="Disordered" evidence="1">
    <location>
        <begin position="117"/>
        <end position="182"/>
    </location>
</feature>
<feature type="compositionally biased region" description="Low complexity" evidence="1">
    <location>
        <begin position="46"/>
        <end position="57"/>
    </location>
</feature>
<keyword evidence="3" id="KW-1185">Reference proteome</keyword>
<feature type="compositionally biased region" description="Low complexity" evidence="1">
    <location>
        <begin position="977"/>
        <end position="999"/>
    </location>
</feature>
<feature type="compositionally biased region" description="Basic and acidic residues" evidence="1">
    <location>
        <begin position="1143"/>
        <end position="1153"/>
    </location>
</feature>
<feature type="compositionally biased region" description="Polar residues" evidence="1">
    <location>
        <begin position="916"/>
        <end position="926"/>
    </location>
</feature>